<dbReference type="PROSITE" id="PS50943">
    <property type="entry name" value="HTH_CROC1"/>
    <property type="match status" value="1"/>
</dbReference>
<evidence type="ECO:0000313" key="3">
    <source>
        <dbReference type="Proteomes" id="UP000305709"/>
    </source>
</evidence>
<dbReference type="InterPro" id="IPR001387">
    <property type="entry name" value="Cro/C1-type_HTH"/>
</dbReference>
<proteinExistence type="predicted"/>
<dbReference type="Gene3D" id="1.10.260.40">
    <property type="entry name" value="lambda repressor-like DNA-binding domains"/>
    <property type="match status" value="1"/>
</dbReference>
<dbReference type="SUPFAM" id="SSF47413">
    <property type="entry name" value="lambda repressor-like DNA-binding domains"/>
    <property type="match status" value="1"/>
</dbReference>
<dbReference type="InterPro" id="IPR047675">
    <property type="entry name" value="Putative_zinc-bd"/>
</dbReference>
<dbReference type="Pfam" id="PF13560">
    <property type="entry name" value="HTH_31"/>
    <property type="match status" value="1"/>
</dbReference>
<evidence type="ECO:0000313" key="2">
    <source>
        <dbReference type="EMBL" id="TNC74573.1"/>
    </source>
</evidence>
<dbReference type="OrthoDB" id="7597230at2"/>
<accession>A0A5C4NIY4</accession>
<dbReference type="NCBIfam" id="NF041373">
    <property type="entry name" value="HGG_STG"/>
    <property type="match status" value="1"/>
</dbReference>
<comment type="caution">
    <text evidence="2">The sequence shown here is derived from an EMBL/GenBank/DDBJ whole genome shotgun (WGS) entry which is preliminary data.</text>
</comment>
<name>A0A5C4NIY4_9RHOB</name>
<dbReference type="InterPro" id="IPR010982">
    <property type="entry name" value="Lambda_DNA-bd_dom_sf"/>
</dbReference>
<reference evidence="2 3" key="1">
    <citation type="submission" date="2019-06" db="EMBL/GenBank/DDBJ databases">
        <authorList>
            <person name="Jiang L."/>
        </authorList>
    </citation>
    <scope>NUCLEOTIDE SEQUENCE [LARGE SCALE GENOMIC DNA]</scope>
    <source>
        <strain evidence="2 3">YIM 48858</strain>
    </source>
</reference>
<dbReference type="RefSeq" id="WP_139079568.1">
    <property type="nucleotide sequence ID" value="NZ_VDFV01000001.1"/>
</dbReference>
<protein>
    <submittedName>
        <fullName evidence="2">Helix-turn-helix domain-containing protein</fullName>
    </submittedName>
</protein>
<evidence type="ECO:0000259" key="1">
    <source>
        <dbReference type="PROSITE" id="PS50943"/>
    </source>
</evidence>
<dbReference type="Proteomes" id="UP000305709">
    <property type="component" value="Unassembled WGS sequence"/>
</dbReference>
<keyword evidence="3" id="KW-1185">Reference proteome</keyword>
<gene>
    <name evidence="2" type="ORF">FHG71_00025</name>
</gene>
<dbReference type="GO" id="GO:0003677">
    <property type="term" value="F:DNA binding"/>
    <property type="evidence" value="ECO:0007669"/>
    <property type="project" value="InterPro"/>
</dbReference>
<sequence>MTGDELRTRRRAVGLTQQQLAQQTGFTRDTVRYWECKAIVDTSEVAPRRFCEVLGVRGSSTPNARARGWGVTPGDIIPTAQAAALETRPSFVSVSVSSAPGSTQQPALCGARTRKGLSCRNKPEPGRTRCKFHGGKSTGPGTADGRARIAEAQRRRWAKWRALHDDVRCYIGNSEHLY</sequence>
<dbReference type="AlphaFoldDB" id="A0A5C4NIY4"/>
<feature type="domain" description="HTH cro/C1-type" evidence="1">
    <location>
        <begin position="6"/>
        <end position="35"/>
    </location>
</feature>
<dbReference type="EMBL" id="VDFV01000001">
    <property type="protein sequence ID" value="TNC74573.1"/>
    <property type="molecule type" value="Genomic_DNA"/>
</dbReference>
<organism evidence="2 3">
    <name type="scientific">Rubellimicrobium roseum</name>
    <dbReference type="NCBI Taxonomy" id="687525"/>
    <lineage>
        <taxon>Bacteria</taxon>
        <taxon>Pseudomonadati</taxon>
        <taxon>Pseudomonadota</taxon>
        <taxon>Alphaproteobacteria</taxon>
        <taxon>Rhodobacterales</taxon>
        <taxon>Roseobacteraceae</taxon>
        <taxon>Rubellimicrobium</taxon>
    </lineage>
</organism>